<keyword evidence="6 11" id="KW-0548">Nucleotidyltransferase</keyword>
<keyword evidence="5 11" id="KW-0808">Transferase</keyword>
<evidence type="ECO:0000256" key="9">
    <source>
        <dbReference type="ARBA" id="ARBA00023027"/>
    </source>
</evidence>
<name>A0A927F5G6_9BACT</name>
<evidence type="ECO:0000256" key="2">
    <source>
        <dbReference type="ARBA" id="ARBA00005019"/>
    </source>
</evidence>
<dbReference type="SUPFAM" id="SSF52374">
    <property type="entry name" value="Nucleotidylyl transferase"/>
    <property type="match status" value="1"/>
</dbReference>
<evidence type="ECO:0000313" key="13">
    <source>
        <dbReference type="EMBL" id="MBD5778522.1"/>
    </source>
</evidence>
<reference evidence="13" key="1">
    <citation type="submission" date="2020-09" db="EMBL/GenBank/DDBJ databases">
        <title>Pelagicoccus enzymogenes sp. nov. with an EPS production, isolated from marine sediment.</title>
        <authorList>
            <person name="Feng X."/>
        </authorList>
    </citation>
    <scope>NUCLEOTIDE SEQUENCE</scope>
    <source>
        <strain evidence="13">NFK12</strain>
    </source>
</reference>
<dbReference type="Proteomes" id="UP000622317">
    <property type="component" value="Unassembled WGS sequence"/>
</dbReference>
<comment type="function">
    <text evidence="1 11">Catalyzes the reversible adenylation of nicotinate mononucleotide (NaMN) to nicotinic acid adenine dinucleotide (NaAD).</text>
</comment>
<dbReference type="EMBL" id="JACYFG010000006">
    <property type="protein sequence ID" value="MBD5778522.1"/>
    <property type="molecule type" value="Genomic_DNA"/>
</dbReference>
<dbReference type="HAMAP" id="MF_00244">
    <property type="entry name" value="NaMN_adenylyltr"/>
    <property type="match status" value="1"/>
</dbReference>
<evidence type="ECO:0000256" key="10">
    <source>
        <dbReference type="ARBA" id="ARBA00048721"/>
    </source>
</evidence>
<evidence type="ECO:0000256" key="11">
    <source>
        <dbReference type="HAMAP-Rule" id="MF_00244"/>
    </source>
</evidence>
<dbReference type="PANTHER" id="PTHR39321">
    <property type="entry name" value="NICOTINATE-NUCLEOTIDE ADENYLYLTRANSFERASE-RELATED"/>
    <property type="match status" value="1"/>
</dbReference>
<feature type="domain" description="Cytidyltransferase-like" evidence="12">
    <location>
        <begin position="7"/>
        <end position="169"/>
    </location>
</feature>
<dbReference type="GO" id="GO:0009435">
    <property type="term" value="P:NAD+ biosynthetic process"/>
    <property type="evidence" value="ECO:0007669"/>
    <property type="project" value="UniProtKB-UniRule"/>
</dbReference>
<dbReference type="AlphaFoldDB" id="A0A927F5G6"/>
<comment type="caution">
    <text evidence="13">The sequence shown here is derived from an EMBL/GenBank/DDBJ whole genome shotgun (WGS) entry which is preliminary data.</text>
</comment>
<accession>A0A927F5G6</accession>
<keyword evidence="8 11" id="KW-0067">ATP-binding</keyword>
<evidence type="ECO:0000313" key="14">
    <source>
        <dbReference type="Proteomes" id="UP000622317"/>
    </source>
</evidence>
<evidence type="ECO:0000256" key="4">
    <source>
        <dbReference type="ARBA" id="ARBA00022642"/>
    </source>
</evidence>
<dbReference type="InterPro" id="IPR005248">
    <property type="entry name" value="NadD/NMNAT"/>
</dbReference>
<dbReference type="Pfam" id="PF01467">
    <property type="entry name" value="CTP_transf_like"/>
    <property type="match status" value="1"/>
</dbReference>
<dbReference type="CDD" id="cd02165">
    <property type="entry name" value="NMNAT"/>
    <property type="match status" value="1"/>
</dbReference>
<dbReference type="EC" id="2.7.7.18" evidence="11"/>
<evidence type="ECO:0000256" key="3">
    <source>
        <dbReference type="ARBA" id="ARBA00009014"/>
    </source>
</evidence>
<comment type="catalytic activity">
    <reaction evidence="10 11">
        <text>nicotinate beta-D-ribonucleotide + ATP + H(+) = deamido-NAD(+) + diphosphate</text>
        <dbReference type="Rhea" id="RHEA:22860"/>
        <dbReference type="ChEBI" id="CHEBI:15378"/>
        <dbReference type="ChEBI" id="CHEBI:30616"/>
        <dbReference type="ChEBI" id="CHEBI:33019"/>
        <dbReference type="ChEBI" id="CHEBI:57502"/>
        <dbReference type="ChEBI" id="CHEBI:58437"/>
        <dbReference type="EC" id="2.7.7.18"/>
    </reaction>
</comment>
<dbReference type="PANTHER" id="PTHR39321:SF3">
    <property type="entry name" value="PHOSPHOPANTETHEINE ADENYLYLTRANSFERASE"/>
    <property type="match status" value="1"/>
</dbReference>
<sequence>MSERIGIIGGSFDPIHNGHLIIALDASEQFELDKILFVPAFQAPLKSKAPSSSPAQRMAMTQLATAGEPRFECSDVDFRSESTSYSVRTARTLGAEHPDAELFWILGADQIAQLHHWRNIDELAALVSFIAFERPGSECLLHPELPEHIRILRGKSRPLEISSTEIRERLKSGRSAKYFLPEKVFDYIKAENLYR</sequence>
<comment type="pathway">
    <text evidence="2 11">Cofactor biosynthesis; NAD(+) biosynthesis; deamido-NAD(+) from nicotinate D-ribonucleotide: step 1/1.</text>
</comment>
<dbReference type="InterPro" id="IPR014729">
    <property type="entry name" value="Rossmann-like_a/b/a_fold"/>
</dbReference>
<gene>
    <name evidence="11" type="primary">nadD</name>
    <name evidence="13" type="ORF">IEN85_03395</name>
</gene>
<evidence type="ECO:0000256" key="6">
    <source>
        <dbReference type="ARBA" id="ARBA00022695"/>
    </source>
</evidence>
<evidence type="ECO:0000256" key="7">
    <source>
        <dbReference type="ARBA" id="ARBA00022741"/>
    </source>
</evidence>
<dbReference type="GO" id="GO:0005524">
    <property type="term" value="F:ATP binding"/>
    <property type="evidence" value="ECO:0007669"/>
    <property type="project" value="UniProtKB-KW"/>
</dbReference>
<evidence type="ECO:0000256" key="1">
    <source>
        <dbReference type="ARBA" id="ARBA00002324"/>
    </source>
</evidence>
<keyword evidence="9 11" id="KW-0520">NAD</keyword>
<keyword evidence="14" id="KW-1185">Reference proteome</keyword>
<evidence type="ECO:0000259" key="12">
    <source>
        <dbReference type="Pfam" id="PF01467"/>
    </source>
</evidence>
<dbReference type="InterPro" id="IPR004821">
    <property type="entry name" value="Cyt_trans-like"/>
</dbReference>
<keyword evidence="4 11" id="KW-0662">Pyridine nucleotide biosynthesis</keyword>
<comment type="similarity">
    <text evidence="3 11">Belongs to the NadD family.</text>
</comment>
<proteinExistence type="inferred from homology"/>
<dbReference type="RefSeq" id="WP_191615659.1">
    <property type="nucleotide sequence ID" value="NZ_JACYFG010000006.1"/>
</dbReference>
<keyword evidence="7 11" id="KW-0547">Nucleotide-binding</keyword>
<organism evidence="13 14">
    <name type="scientific">Pelagicoccus enzymogenes</name>
    <dbReference type="NCBI Taxonomy" id="2773457"/>
    <lineage>
        <taxon>Bacteria</taxon>
        <taxon>Pseudomonadati</taxon>
        <taxon>Verrucomicrobiota</taxon>
        <taxon>Opitutia</taxon>
        <taxon>Puniceicoccales</taxon>
        <taxon>Pelagicoccaceae</taxon>
        <taxon>Pelagicoccus</taxon>
    </lineage>
</organism>
<dbReference type="GO" id="GO:0004515">
    <property type="term" value="F:nicotinate-nucleotide adenylyltransferase activity"/>
    <property type="evidence" value="ECO:0007669"/>
    <property type="project" value="UniProtKB-UniRule"/>
</dbReference>
<protein>
    <recommendedName>
        <fullName evidence="11">Probable nicotinate-nucleotide adenylyltransferase</fullName>
        <ecNumber evidence="11">2.7.7.18</ecNumber>
    </recommendedName>
    <alternativeName>
        <fullName evidence="11">Deamido-NAD(+) diphosphorylase</fullName>
    </alternativeName>
    <alternativeName>
        <fullName evidence="11">Deamido-NAD(+) pyrophosphorylase</fullName>
    </alternativeName>
    <alternativeName>
        <fullName evidence="11">Nicotinate mononucleotide adenylyltransferase</fullName>
        <shortName evidence="11">NaMN adenylyltransferase</shortName>
    </alternativeName>
</protein>
<dbReference type="NCBIfam" id="TIGR00125">
    <property type="entry name" value="cyt_tran_rel"/>
    <property type="match status" value="1"/>
</dbReference>
<evidence type="ECO:0000256" key="5">
    <source>
        <dbReference type="ARBA" id="ARBA00022679"/>
    </source>
</evidence>
<dbReference type="Gene3D" id="3.40.50.620">
    <property type="entry name" value="HUPs"/>
    <property type="match status" value="1"/>
</dbReference>
<dbReference type="NCBIfam" id="TIGR00482">
    <property type="entry name" value="nicotinate (nicotinamide) nucleotide adenylyltransferase"/>
    <property type="match status" value="1"/>
</dbReference>
<dbReference type="NCBIfam" id="NF000840">
    <property type="entry name" value="PRK00071.1-3"/>
    <property type="match status" value="1"/>
</dbReference>
<evidence type="ECO:0000256" key="8">
    <source>
        <dbReference type="ARBA" id="ARBA00022840"/>
    </source>
</evidence>